<reference evidence="3" key="2">
    <citation type="submission" date="2016-02" db="EMBL/GenBank/DDBJ databases">
        <title>Draft genome sequence of five rapidly growing Mycobacterium species.</title>
        <authorList>
            <person name="Katahira K."/>
            <person name="Gotou Y."/>
            <person name="Iida K."/>
            <person name="Ogura Y."/>
            <person name="Hayashi T."/>
        </authorList>
    </citation>
    <scope>NUCLEOTIDE SEQUENCE [LARGE SCALE GENOMIC DNA]</scope>
    <source>
        <strain evidence="3">JCM15654</strain>
    </source>
</reference>
<keyword evidence="1" id="KW-0472">Membrane</keyword>
<name>A0A100W6S3_9MYCO</name>
<dbReference type="AlphaFoldDB" id="A0A100W6S3"/>
<protein>
    <recommendedName>
        <fullName evidence="4">DUF1003 domain-containing protein</fullName>
    </recommendedName>
</protein>
<dbReference type="Proteomes" id="UP000069620">
    <property type="component" value="Unassembled WGS sequence"/>
</dbReference>
<evidence type="ECO:0008006" key="4">
    <source>
        <dbReference type="Google" id="ProtNLM"/>
    </source>
</evidence>
<dbReference type="PANTHER" id="PTHR41386:SF1">
    <property type="entry name" value="MEMBRANE PROTEIN"/>
    <property type="match status" value="1"/>
</dbReference>
<evidence type="ECO:0000256" key="1">
    <source>
        <dbReference type="SAM" id="Phobius"/>
    </source>
</evidence>
<accession>A0A100W6S3</accession>
<keyword evidence="3" id="KW-1185">Reference proteome</keyword>
<dbReference type="OrthoDB" id="9795736at2"/>
<dbReference type="InterPro" id="IPR010406">
    <property type="entry name" value="DUF1003"/>
</dbReference>
<dbReference type="RefSeq" id="WP_062832253.1">
    <property type="nucleotide sequence ID" value="NZ_BCSX01000056.1"/>
</dbReference>
<dbReference type="Pfam" id="PF06210">
    <property type="entry name" value="DUF1003"/>
    <property type="match status" value="1"/>
</dbReference>
<organism evidence="2 3">
    <name type="scientific">Mycolicibacterium brisbanense</name>
    <dbReference type="NCBI Taxonomy" id="146020"/>
    <lineage>
        <taxon>Bacteria</taxon>
        <taxon>Bacillati</taxon>
        <taxon>Actinomycetota</taxon>
        <taxon>Actinomycetes</taxon>
        <taxon>Mycobacteriales</taxon>
        <taxon>Mycobacteriaceae</taxon>
        <taxon>Mycolicibacterium</taxon>
    </lineage>
</organism>
<evidence type="ECO:0000313" key="3">
    <source>
        <dbReference type="Proteomes" id="UP000069620"/>
    </source>
</evidence>
<comment type="caution">
    <text evidence="2">The sequence shown here is derived from an EMBL/GenBank/DDBJ whole genome shotgun (WGS) entry which is preliminary data.</text>
</comment>
<proteinExistence type="predicted"/>
<keyword evidence="1" id="KW-1133">Transmembrane helix</keyword>
<dbReference type="STRING" id="146020.RMCB_6795"/>
<evidence type="ECO:0000313" key="2">
    <source>
        <dbReference type="EMBL" id="GAS92699.1"/>
    </source>
</evidence>
<reference evidence="3" key="1">
    <citation type="journal article" date="2016" name="Genome Announc.">
        <title>Draft Genome Sequences of Five Rapidly Growing Mycobacterium Species, M. thermoresistibile, M. fortuitum subsp. acetamidolyticum, M. canariasense, M. brisbanense, and M. novocastrense.</title>
        <authorList>
            <person name="Katahira K."/>
            <person name="Ogura Y."/>
            <person name="Gotoh Y."/>
            <person name="Hayashi T."/>
        </authorList>
    </citation>
    <scope>NUCLEOTIDE SEQUENCE [LARGE SCALE GENOMIC DNA]</scope>
    <source>
        <strain evidence="3">JCM15654</strain>
    </source>
</reference>
<gene>
    <name evidence="2" type="ORF">RMCB_6795</name>
</gene>
<feature type="transmembrane region" description="Helical" evidence="1">
    <location>
        <begin position="30"/>
        <end position="49"/>
    </location>
</feature>
<feature type="transmembrane region" description="Helical" evidence="1">
    <location>
        <begin position="61"/>
        <end position="81"/>
    </location>
</feature>
<sequence>MNLWHLHPGVRTGKALPIGDRAADWLRNGMGSWTFVLAAILGMSAWSLWDGPGGVDPFPYILLNLFLSMLAALQGAIILIAQKRADAVASEEAHHTLENTELLRALLEHNTELTRQVHELIHKPQDQR</sequence>
<dbReference type="PANTHER" id="PTHR41386">
    <property type="entry name" value="INTEGRAL MEMBRANE PROTEIN-RELATED"/>
    <property type="match status" value="1"/>
</dbReference>
<dbReference type="EMBL" id="BCSX01000056">
    <property type="protein sequence ID" value="GAS92699.1"/>
    <property type="molecule type" value="Genomic_DNA"/>
</dbReference>
<keyword evidence="1" id="KW-0812">Transmembrane</keyword>